<dbReference type="Proteomes" id="UP000053201">
    <property type="component" value="Unassembled WGS sequence"/>
</dbReference>
<evidence type="ECO:0000256" key="1">
    <source>
        <dbReference type="SAM" id="MobiDB-lite"/>
    </source>
</evidence>
<dbReference type="GeneID" id="27689226"/>
<protein>
    <submittedName>
        <fullName evidence="2">Uncharacterized protein</fullName>
    </submittedName>
</protein>
<dbReference type="OrthoDB" id="2151166at2759"/>
<accession>A0A0L0HD69</accession>
<dbReference type="InParanoid" id="A0A0L0HD69"/>
<name>A0A0L0HD69_SPIPD</name>
<feature type="region of interest" description="Disordered" evidence="1">
    <location>
        <begin position="151"/>
        <end position="187"/>
    </location>
</feature>
<evidence type="ECO:0000313" key="3">
    <source>
        <dbReference type="Proteomes" id="UP000053201"/>
    </source>
</evidence>
<dbReference type="EMBL" id="KQ257459">
    <property type="protein sequence ID" value="KNC98919.1"/>
    <property type="molecule type" value="Genomic_DNA"/>
</dbReference>
<feature type="compositionally biased region" description="Acidic residues" evidence="1">
    <location>
        <begin position="169"/>
        <end position="180"/>
    </location>
</feature>
<dbReference type="AlphaFoldDB" id="A0A0L0HD69"/>
<evidence type="ECO:0000313" key="2">
    <source>
        <dbReference type="EMBL" id="KNC98919.1"/>
    </source>
</evidence>
<sequence>MRIRGDSRVTEDAKAVLPSPVAESKSAFSRLGKKTSMAQMLGSVPSSPALQTPVLPPSSNLGTLEMLPSSILLKIVHVCSPELANVRNISHGYRELVERYIAKRTKRFQESIEEAECWGHRPPSLPDVVHLDPLTLDNILNVHYAARLAGPSGDSMAGDASERGPVSEIDADEEVQTEDGDFPRKGRPQTVRTIRRETMRRVIFAAFRETLDRYEEGCWAAVKVIRDFIVRHALHYTSGGPISDAGVAPPVIIPDDQSERDVSDGVSLRSVRIERVPTTSMPESVTPAVKDLNWVRLNSELFRLAAMHGHPFNLPPLCDVEDPQTTLTQGSDLSVRCHRPETLAACLDAARIYGCLWTTVEKGIQAAQASDRVGRRVPMDVILVLLDAAFNDPLGPWAYCLSMRTWGFEGWTRGAGNGAHAEDKVGAAARDLLVKAEECAKLYGIAWHRLSVKGEFAVVPVHEVAREVRSRVKIMM</sequence>
<gene>
    <name evidence="2" type="ORF">SPPG_05882</name>
</gene>
<keyword evidence="3" id="KW-1185">Reference proteome</keyword>
<dbReference type="VEuPathDB" id="FungiDB:SPPG_05882"/>
<reference evidence="2 3" key="1">
    <citation type="submission" date="2009-08" db="EMBL/GenBank/DDBJ databases">
        <title>The Genome Sequence of Spizellomyces punctatus strain DAOM BR117.</title>
        <authorList>
            <consortium name="The Broad Institute Genome Sequencing Platform"/>
            <person name="Russ C."/>
            <person name="Cuomo C."/>
            <person name="Shea T."/>
            <person name="Young S.K."/>
            <person name="Zeng Q."/>
            <person name="Koehrsen M."/>
            <person name="Haas B."/>
            <person name="Borodovsky M."/>
            <person name="Guigo R."/>
            <person name="Alvarado L."/>
            <person name="Berlin A."/>
            <person name="Bochicchio J."/>
            <person name="Borenstein D."/>
            <person name="Chapman S."/>
            <person name="Chen Z."/>
            <person name="Engels R."/>
            <person name="Freedman E."/>
            <person name="Gellesch M."/>
            <person name="Goldberg J."/>
            <person name="Griggs A."/>
            <person name="Gujja S."/>
            <person name="Heiman D."/>
            <person name="Hepburn T."/>
            <person name="Howarth C."/>
            <person name="Jen D."/>
            <person name="Larson L."/>
            <person name="Lewis B."/>
            <person name="Mehta T."/>
            <person name="Park D."/>
            <person name="Pearson M."/>
            <person name="Roberts A."/>
            <person name="Saif S."/>
            <person name="Shenoy N."/>
            <person name="Sisk P."/>
            <person name="Stolte C."/>
            <person name="Sykes S."/>
            <person name="Thomson T."/>
            <person name="Walk T."/>
            <person name="White J."/>
            <person name="Yandava C."/>
            <person name="Burger G."/>
            <person name="Gray M.W."/>
            <person name="Holland P.W.H."/>
            <person name="King N."/>
            <person name="Lang F.B.F."/>
            <person name="Roger A.J."/>
            <person name="Ruiz-Trillo I."/>
            <person name="Lander E."/>
            <person name="Nusbaum C."/>
        </authorList>
    </citation>
    <scope>NUCLEOTIDE SEQUENCE [LARGE SCALE GENOMIC DNA]</scope>
    <source>
        <strain evidence="2 3">DAOM BR117</strain>
    </source>
</reference>
<proteinExistence type="predicted"/>
<organism evidence="2 3">
    <name type="scientific">Spizellomyces punctatus (strain DAOM BR117)</name>
    <dbReference type="NCBI Taxonomy" id="645134"/>
    <lineage>
        <taxon>Eukaryota</taxon>
        <taxon>Fungi</taxon>
        <taxon>Fungi incertae sedis</taxon>
        <taxon>Chytridiomycota</taxon>
        <taxon>Chytridiomycota incertae sedis</taxon>
        <taxon>Chytridiomycetes</taxon>
        <taxon>Spizellomycetales</taxon>
        <taxon>Spizellomycetaceae</taxon>
        <taxon>Spizellomyces</taxon>
    </lineage>
</organism>
<dbReference type="RefSeq" id="XP_016606959.1">
    <property type="nucleotide sequence ID" value="XM_016754089.1"/>
</dbReference>